<dbReference type="Gene3D" id="3.40.50.300">
    <property type="entry name" value="P-loop containing nucleotide triphosphate hydrolases"/>
    <property type="match status" value="1"/>
</dbReference>
<dbReference type="InterPro" id="IPR003442">
    <property type="entry name" value="T6A_TsaE"/>
</dbReference>
<dbReference type="GO" id="GO:0046872">
    <property type="term" value="F:metal ion binding"/>
    <property type="evidence" value="ECO:0007669"/>
    <property type="project" value="UniProtKB-KW"/>
</dbReference>
<keyword evidence="8" id="KW-0067">ATP-binding</keyword>
<comment type="similarity">
    <text evidence="2">Belongs to the TsaE family.</text>
</comment>
<keyword evidence="5" id="KW-0819">tRNA processing</keyword>
<proteinExistence type="inferred from homology"/>
<evidence type="ECO:0000256" key="10">
    <source>
        <dbReference type="ARBA" id="ARBA00032441"/>
    </source>
</evidence>
<keyword evidence="9" id="KW-0460">Magnesium</keyword>
<dbReference type="NCBIfam" id="TIGR00150">
    <property type="entry name" value="T6A_YjeE"/>
    <property type="match status" value="1"/>
</dbReference>
<evidence type="ECO:0000256" key="7">
    <source>
        <dbReference type="ARBA" id="ARBA00022741"/>
    </source>
</evidence>
<organism evidence="11 12">
    <name type="scientific">Candidatus Doudnabacteria bacterium CG10_big_fil_rev_8_21_14_0_10_41_10</name>
    <dbReference type="NCBI Taxonomy" id="1974551"/>
    <lineage>
        <taxon>Bacteria</taxon>
        <taxon>Candidatus Doudnaibacteriota</taxon>
    </lineage>
</organism>
<protein>
    <recommendedName>
        <fullName evidence="3">tRNA threonylcarbamoyladenosine biosynthesis protein TsaE</fullName>
    </recommendedName>
    <alternativeName>
        <fullName evidence="10">t(6)A37 threonylcarbamoyladenosine biosynthesis protein TsaE</fullName>
    </alternativeName>
</protein>
<evidence type="ECO:0000256" key="4">
    <source>
        <dbReference type="ARBA" id="ARBA00022490"/>
    </source>
</evidence>
<keyword evidence="7" id="KW-0547">Nucleotide-binding</keyword>
<keyword evidence="11" id="KW-0808">Transferase</keyword>
<dbReference type="GO" id="GO:0005524">
    <property type="term" value="F:ATP binding"/>
    <property type="evidence" value="ECO:0007669"/>
    <property type="project" value="UniProtKB-KW"/>
</dbReference>
<sequence length="152" mass="17271">MKTIISNSPKETRLFAAIQAKKINGSTAILLNGELGSGKTEFVKGFCKAVGITKKISSPTFILQKSYDFKKQNKPFVLHHFDFYRLKGKTSVFGLGLKDIFEQKNQVTIIEWPKKNLRLYKLLPKKIVRINFQYGEKENSRKITIADSAGND</sequence>
<dbReference type="Proteomes" id="UP000230557">
    <property type="component" value="Unassembled WGS sequence"/>
</dbReference>
<evidence type="ECO:0000256" key="6">
    <source>
        <dbReference type="ARBA" id="ARBA00022723"/>
    </source>
</evidence>
<dbReference type="PANTHER" id="PTHR33540">
    <property type="entry name" value="TRNA THREONYLCARBAMOYLADENOSINE BIOSYNTHESIS PROTEIN TSAE"/>
    <property type="match status" value="1"/>
</dbReference>
<dbReference type="EMBL" id="PFAJ01000070">
    <property type="protein sequence ID" value="PIR96650.1"/>
    <property type="molecule type" value="Genomic_DNA"/>
</dbReference>
<dbReference type="AlphaFoldDB" id="A0A2H0VED8"/>
<dbReference type="SUPFAM" id="SSF52540">
    <property type="entry name" value="P-loop containing nucleoside triphosphate hydrolases"/>
    <property type="match status" value="1"/>
</dbReference>
<evidence type="ECO:0000256" key="2">
    <source>
        <dbReference type="ARBA" id="ARBA00007599"/>
    </source>
</evidence>
<keyword evidence="4" id="KW-0963">Cytoplasm</keyword>
<accession>A0A2H0VED8</accession>
<dbReference type="GO" id="GO:0005737">
    <property type="term" value="C:cytoplasm"/>
    <property type="evidence" value="ECO:0007669"/>
    <property type="project" value="UniProtKB-SubCell"/>
</dbReference>
<dbReference type="Pfam" id="PF02367">
    <property type="entry name" value="TsaE"/>
    <property type="match status" value="1"/>
</dbReference>
<keyword evidence="6" id="KW-0479">Metal-binding</keyword>
<dbReference type="GO" id="GO:0016740">
    <property type="term" value="F:transferase activity"/>
    <property type="evidence" value="ECO:0007669"/>
    <property type="project" value="UniProtKB-KW"/>
</dbReference>
<evidence type="ECO:0000256" key="9">
    <source>
        <dbReference type="ARBA" id="ARBA00022842"/>
    </source>
</evidence>
<reference evidence="12" key="1">
    <citation type="submission" date="2017-09" db="EMBL/GenBank/DDBJ databases">
        <title>Depth-based differentiation of microbial function through sediment-hosted aquifers and enrichment of novel symbionts in the deep terrestrial subsurface.</title>
        <authorList>
            <person name="Probst A.J."/>
            <person name="Ladd B."/>
            <person name="Jarett J.K."/>
            <person name="Geller-Mcgrath D.E."/>
            <person name="Sieber C.M.K."/>
            <person name="Emerson J.B."/>
            <person name="Anantharaman K."/>
            <person name="Thomas B.C."/>
            <person name="Malmstrom R."/>
            <person name="Stieglmeier M."/>
            <person name="Klingl A."/>
            <person name="Woyke T."/>
            <person name="Ryan C.M."/>
            <person name="Banfield J.F."/>
        </authorList>
    </citation>
    <scope>NUCLEOTIDE SEQUENCE [LARGE SCALE GENOMIC DNA]</scope>
</reference>
<dbReference type="InterPro" id="IPR027417">
    <property type="entry name" value="P-loop_NTPase"/>
</dbReference>
<evidence type="ECO:0000256" key="5">
    <source>
        <dbReference type="ARBA" id="ARBA00022694"/>
    </source>
</evidence>
<comment type="caution">
    <text evidence="11">The sequence shown here is derived from an EMBL/GenBank/DDBJ whole genome shotgun (WGS) entry which is preliminary data.</text>
</comment>
<evidence type="ECO:0000256" key="1">
    <source>
        <dbReference type="ARBA" id="ARBA00004496"/>
    </source>
</evidence>
<comment type="subcellular location">
    <subcellularLocation>
        <location evidence="1">Cytoplasm</location>
    </subcellularLocation>
</comment>
<gene>
    <name evidence="11" type="ORF">COT91_05305</name>
</gene>
<name>A0A2H0VED8_9BACT</name>
<dbReference type="GO" id="GO:0002949">
    <property type="term" value="P:tRNA threonylcarbamoyladenosine modification"/>
    <property type="evidence" value="ECO:0007669"/>
    <property type="project" value="InterPro"/>
</dbReference>
<evidence type="ECO:0000256" key="3">
    <source>
        <dbReference type="ARBA" id="ARBA00019010"/>
    </source>
</evidence>
<dbReference type="PANTHER" id="PTHR33540:SF2">
    <property type="entry name" value="TRNA THREONYLCARBAMOYLADENOSINE BIOSYNTHESIS PROTEIN TSAE"/>
    <property type="match status" value="1"/>
</dbReference>
<evidence type="ECO:0000313" key="11">
    <source>
        <dbReference type="EMBL" id="PIR96650.1"/>
    </source>
</evidence>
<evidence type="ECO:0000256" key="8">
    <source>
        <dbReference type="ARBA" id="ARBA00022840"/>
    </source>
</evidence>
<evidence type="ECO:0000313" key="12">
    <source>
        <dbReference type="Proteomes" id="UP000230557"/>
    </source>
</evidence>